<organism evidence="1 2">
    <name type="scientific">Chryseobacterium balustinum</name>
    <dbReference type="NCBI Taxonomy" id="246"/>
    <lineage>
        <taxon>Bacteria</taxon>
        <taxon>Pseudomonadati</taxon>
        <taxon>Bacteroidota</taxon>
        <taxon>Flavobacteriia</taxon>
        <taxon>Flavobacteriales</taxon>
        <taxon>Weeksellaceae</taxon>
        <taxon>Chryseobacterium group</taxon>
        <taxon>Chryseobacterium</taxon>
    </lineage>
</organism>
<keyword evidence="2" id="KW-1185">Reference proteome</keyword>
<sequence>MKKQPKVTNIGYYGKIVRLFSIELNKCYQTNLNKL</sequence>
<comment type="caution">
    <text evidence="1">The sequence shown here is derived from an EMBL/GenBank/DDBJ whole genome shotgun (WGS) entry which is preliminary data.</text>
</comment>
<protein>
    <submittedName>
        <fullName evidence="1">Uncharacterized protein</fullName>
    </submittedName>
</protein>
<accession>A0ABY1LBC0</accession>
<proteinExistence type="predicted"/>
<dbReference type="Proteomes" id="UP000190669">
    <property type="component" value="Unassembled WGS sequence"/>
</dbReference>
<evidence type="ECO:0000313" key="1">
    <source>
        <dbReference type="EMBL" id="SKB93541.1"/>
    </source>
</evidence>
<evidence type="ECO:0000313" key="2">
    <source>
        <dbReference type="Proteomes" id="UP000190669"/>
    </source>
</evidence>
<name>A0ABY1LBC0_9FLAO</name>
<reference evidence="1 2" key="1">
    <citation type="submission" date="2017-02" db="EMBL/GenBank/DDBJ databases">
        <authorList>
            <person name="Varghese N."/>
            <person name="Submissions S."/>
        </authorList>
    </citation>
    <scope>NUCLEOTIDE SEQUENCE [LARGE SCALE GENOMIC DNA]</scope>
    <source>
        <strain evidence="1 2">DSM 16775</strain>
    </source>
</reference>
<gene>
    <name evidence="1" type="ORF">SAMN05421800_11516</name>
</gene>
<dbReference type="EMBL" id="FUZE01000015">
    <property type="protein sequence ID" value="SKB93541.1"/>
    <property type="molecule type" value="Genomic_DNA"/>
</dbReference>